<dbReference type="EMBL" id="JAPHNI010001857">
    <property type="protein sequence ID" value="KAJ8104700.1"/>
    <property type="molecule type" value="Genomic_DNA"/>
</dbReference>
<accession>A0ACC2HP75</accession>
<organism evidence="1 2">
    <name type="scientific">Boeremia exigua</name>
    <dbReference type="NCBI Taxonomy" id="749465"/>
    <lineage>
        <taxon>Eukaryota</taxon>
        <taxon>Fungi</taxon>
        <taxon>Dikarya</taxon>
        <taxon>Ascomycota</taxon>
        <taxon>Pezizomycotina</taxon>
        <taxon>Dothideomycetes</taxon>
        <taxon>Pleosporomycetidae</taxon>
        <taxon>Pleosporales</taxon>
        <taxon>Pleosporineae</taxon>
        <taxon>Didymellaceae</taxon>
        <taxon>Boeremia</taxon>
    </lineage>
</organism>
<protein>
    <submittedName>
        <fullName evidence="1">Uncharacterized protein</fullName>
    </submittedName>
</protein>
<comment type="caution">
    <text evidence="1">The sequence shown here is derived from an EMBL/GenBank/DDBJ whole genome shotgun (WGS) entry which is preliminary data.</text>
</comment>
<proteinExistence type="predicted"/>
<gene>
    <name evidence="1" type="ORF">OPT61_g10618</name>
</gene>
<reference evidence="1" key="1">
    <citation type="submission" date="2022-11" db="EMBL/GenBank/DDBJ databases">
        <title>Genome Sequence of Boeremia exigua.</title>
        <authorList>
            <person name="Buettner E."/>
        </authorList>
    </citation>
    <scope>NUCLEOTIDE SEQUENCE</scope>
    <source>
        <strain evidence="1">CU02</strain>
    </source>
</reference>
<evidence type="ECO:0000313" key="2">
    <source>
        <dbReference type="Proteomes" id="UP001153331"/>
    </source>
</evidence>
<dbReference type="Proteomes" id="UP001153331">
    <property type="component" value="Unassembled WGS sequence"/>
</dbReference>
<evidence type="ECO:0000313" key="1">
    <source>
        <dbReference type="EMBL" id="KAJ8104700.1"/>
    </source>
</evidence>
<keyword evidence="2" id="KW-1185">Reference proteome</keyword>
<name>A0ACC2HP75_9PLEO</name>
<sequence>MEKKQMKEFMNLMAADVLQPRPAVLRLVRQRLREQVAHLARGGLRHAMRRQAHEGLAAPGRERSSRDGGAPHERKEDCRFGMHERSRNGEAAGLDPIEFHSFRKLWLCRTGQLDEEVMGQAFAIGTTSPASPCLPALLQPAATIPYLTQLDRTCLHHKQSNPQIHSTSFEHTPSLHHQQQINTQSPWVFSGLSSGAEGTAAAESSLTGMVSAVLPSGFPAAASPASARRFLTLTMLRTIPPSKHRRDRQHRHSKMRSILIINPNSTVSMTDGLRPLVDALQFKDVNSTAHPASQQLTAARPPTPTSPPPTA</sequence>